<keyword evidence="3" id="KW-1185">Reference proteome</keyword>
<organism evidence="2 3">
    <name type="scientific">Prescottella agglutinans</name>
    <dbReference type="NCBI Taxonomy" id="1644129"/>
    <lineage>
        <taxon>Bacteria</taxon>
        <taxon>Bacillati</taxon>
        <taxon>Actinomycetota</taxon>
        <taxon>Actinomycetes</taxon>
        <taxon>Mycobacteriales</taxon>
        <taxon>Nocardiaceae</taxon>
        <taxon>Prescottella</taxon>
    </lineage>
</organism>
<dbReference type="Proteomes" id="UP001160334">
    <property type="component" value="Unassembled WGS sequence"/>
</dbReference>
<evidence type="ECO:0000259" key="1">
    <source>
        <dbReference type="Pfam" id="PF13529"/>
    </source>
</evidence>
<evidence type="ECO:0000313" key="3">
    <source>
        <dbReference type="Proteomes" id="UP001160334"/>
    </source>
</evidence>
<evidence type="ECO:0000313" key="2">
    <source>
        <dbReference type="EMBL" id="MDH6284663.1"/>
    </source>
</evidence>
<protein>
    <recommendedName>
        <fullName evidence="1">Peptidase C39-like domain-containing protein</fullName>
    </recommendedName>
</protein>
<dbReference type="Gene3D" id="3.90.70.10">
    <property type="entry name" value="Cysteine proteinases"/>
    <property type="match status" value="1"/>
</dbReference>
<sequence length="290" mass="30255">MDDFEPDLAAHAWSGGEHATVIDEPSGLDDLIPAGPDLAAGTHDGPAPAFPDAGIAGEAFGDVPDLSPEGEAFDDIPDLAAAEQESVAPVADDDSVHGNPAAWTLNWFYQQINGYCGPSAVGQIVAQYTGATITDPQELVDRAVELGLMGDPSEGMTLPNIEKLLEDQGVPCTLTNSSLDDLRAKLDAGYGVIAMVDSGEIWHPDQEADEDDLPDHVLVVAAIDDERGVVILSDPGVPNGDQLEAPIELFDDAWADSGHQMVVTDAPDTGLLDTPATTTAPSSQSAIIRV</sequence>
<feature type="domain" description="Peptidase C39-like" evidence="1">
    <location>
        <begin position="109"/>
        <end position="235"/>
    </location>
</feature>
<dbReference type="EMBL" id="JARXVC010000025">
    <property type="protein sequence ID" value="MDH6284663.1"/>
    <property type="molecule type" value="Genomic_DNA"/>
</dbReference>
<name>A0ABT6MK26_9NOCA</name>
<accession>A0ABT6MK26</accession>
<dbReference type="Pfam" id="PF13529">
    <property type="entry name" value="Peptidase_C39_2"/>
    <property type="match status" value="1"/>
</dbReference>
<gene>
    <name evidence="2" type="ORF">M2280_005924</name>
</gene>
<dbReference type="InterPro" id="IPR039564">
    <property type="entry name" value="Peptidase_C39-like"/>
</dbReference>
<proteinExistence type="predicted"/>
<reference evidence="2 3" key="1">
    <citation type="submission" date="2023-04" db="EMBL/GenBank/DDBJ databases">
        <title>Forest soil microbial communities from Buena Vista Peninsula, Colon Province, Panama.</title>
        <authorList>
            <person name="Bouskill N."/>
        </authorList>
    </citation>
    <scope>NUCLEOTIDE SEQUENCE [LARGE SCALE GENOMIC DNA]</scope>
    <source>
        <strain evidence="2 3">CFH S0262</strain>
    </source>
</reference>
<dbReference type="RefSeq" id="WP_280763873.1">
    <property type="nucleotide sequence ID" value="NZ_JARXVC010000025.1"/>
</dbReference>
<comment type="caution">
    <text evidence="2">The sequence shown here is derived from an EMBL/GenBank/DDBJ whole genome shotgun (WGS) entry which is preliminary data.</text>
</comment>